<keyword evidence="2" id="KW-0012">Acyltransferase</keyword>
<evidence type="ECO:0000256" key="2">
    <source>
        <dbReference type="ARBA" id="ARBA00023315"/>
    </source>
</evidence>
<dbReference type="PANTHER" id="PTHR43072:SF23">
    <property type="entry name" value="UPF0039 PROTEIN C11D3.02C"/>
    <property type="match status" value="1"/>
</dbReference>
<evidence type="ECO:0000313" key="4">
    <source>
        <dbReference type="EMBL" id="KZD22117.1"/>
    </source>
</evidence>
<dbReference type="InterPro" id="IPR000182">
    <property type="entry name" value="GNAT_dom"/>
</dbReference>
<dbReference type="Gene3D" id="3.40.630.30">
    <property type="match status" value="1"/>
</dbReference>
<dbReference type="Proteomes" id="UP000076574">
    <property type="component" value="Unassembled WGS sequence"/>
</dbReference>
<dbReference type="EMBL" id="LVYV01000023">
    <property type="protein sequence ID" value="KZD22117.1"/>
    <property type="molecule type" value="Genomic_DNA"/>
</dbReference>
<dbReference type="Pfam" id="PF00583">
    <property type="entry name" value="Acetyltransf_1"/>
    <property type="match status" value="1"/>
</dbReference>
<sequence>MQHLNLDDLGQYSDVVLSRSGAAVTVRFVELADADALQAYFRGLSVRSRYNRLMGAASELPAAQLDKFIHVGEADSFSVVATVSRDGSETIVGEARYAFDEATSRFELGLSVADSMQGQGIGVALMSNLECRAAALGADQLFGDTLRSNEAMLALARKAGFTFAPTPGDWKQVRFVKQIDTVPTANPCAVWRLAAQSLQPILA</sequence>
<keyword evidence="1 4" id="KW-0808">Transferase</keyword>
<dbReference type="InterPro" id="IPR016181">
    <property type="entry name" value="Acyl_CoA_acyltransferase"/>
</dbReference>
<name>A0A163YFZ1_9BRAD</name>
<accession>A0A163YFZ1</accession>
<dbReference type="GO" id="GO:0016747">
    <property type="term" value="F:acyltransferase activity, transferring groups other than amino-acyl groups"/>
    <property type="evidence" value="ECO:0007669"/>
    <property type="project" value="InterPro"/>
</dbReference>
<feature type="domain" description="N-acetyltransferase" evidence="3">
    <location>
        <begin position="24"/>
        <end position="180"/>
    </location>
</feature>
<dbReference type="PROSITE" id="PS51186">
    <property type="entry name" value="GNAT"/>
    <property type="match status" value="1"/>
</dbReference>
<reference evidence="4 5" key="1">
    <citation type="submission" date="2016-03" db="EMBL/GenBank/DDBJ databases">
        <title>Microsymbionts genomes from the relict species Vavilovia formosa (Stev.) Fed.</title>
        <authorList>
            <person name="Kopat V."/>
            <person name="Chirak E."/>
            <person name="Kimeklis A."/>
            <person name="Andronov E."/>
        </authorList>
    </citation>
    <scope>NUCLEOTIDE SEQUENCE [LARGE SCALE GENOMIC DNA]</scope>
    <source>
        <strain evidence="4 5">Vaf07</strain>
    </source>
</reference>
<evidence type="ECO:0000256" key="1">
    <source>
        <dbReference type="ARBA" id="ARBA00022679"/>
    </source>
</evidence>
<protein>
    <submittedName>
        <fullName evidence="4">GNAT family acetyltransferase</fullName>
    </submittedName>
</protein>
<evidence type="ECO:0000259" key="3">
    <source>
        <dbReference type="PROSITE" id="PS51186"/>
    </source>
</evidence>
<organism evidence="4 5">
    <name type="scientific">Tardiphaga robiniae</name>
    <dbReference type="NCBI Taxonomy" id="943830"/>
    <lineage>
        <taxon>Bacteria</taxon>
        <taxon>Pseudomonadati</taxon>
        <taxon>Pseudomonadota</taxon>
        <taxon>Alphaproteobacteria</taxon>
        <taxon>Hyphomicrobiales</taxon>
        <taxon>Nitrobacteraceae</taxon>
        <taxon>Tardiphaga</taxon>
    </lineage>
</organism>
<evidence type="ECO:0000313" key="5">
    <source>
        <dbReference type="Proteomes" id="UP000076574"/>
    </source>
</evidence>
<dbReference type="AlphaFoldDB" id="A0A163YFZ1"/>
<dbReference type="RefSeq" id="WP_068734522.1">
    <property type="nucleotide sequence ID" value="NZ_LVYV01000023.1"/>
</dbReference>
<dbReference type="PANTHER" id="PTHR43072">
    <property type="entry name" value="N-ACETYLTRANSFERASE"/>
    <property type="match status" value="1"/>
</dbReference>
<gene>
    <name evidence="4" type="ORF">A4A58_08575</name>
</gene>
<dbReference type="STRING" id="943830.A4A58_08575"/>
<dbReference type="OrthoDB" id="7617982at2"/>
<dbReference type="SUPFAM" id="SSF55729">
    <property type="entry name" value="Acyl-CoA N-acyltransferases (Nat)"/>
    <property type="match status" value="1"/>
</dbReference>
<proteinExistence type="predicted"/>
<comment type="caution">
    <text evidence="4">The sequence shown here is derived from an EMBL/GenBank/DDBJ whole genome shotgun (WGS) entry which is preliminary data.</text>
</comment>
<dbReference type="PROSITE" id="PS50096">
    <property type="entry name" value="IQ"/>
    <property type="match status" value="1"/>
</dbReference>
<keyword evidence="5" id="KW-1185">Reference proteome</keyword>
<dbReference type="CDD" id="cd04301">
    <property type="entry name" value="NAT_SF"/>
    <property type="match status" value="1"/>
</dbReference>